<evidence type="ECO:0000259" key="2">
    <source>
        <dbReference type="SMART" id="SM00867"/>
    </source>
</evidence>
<feature type="signal peptide" evidence="1">
    <location>
        <begin position="1"/>
        <end position="19"/>
    </location>
</feature>
<organism evidence="3 4">
    <name type="scientific">Bdellovibrio reynosensis</name>
    <dbReference type="NCBI Taxonomy" id="2835041"/>
    <lineage>
        <taxon>Bacteria</taxon>
        <taxon>Pseudomonadati</taxon>
        <taxon>Bdellovibrionota</taxon>
        <taxon>Bdellovibrionia</taxon>
        <taxon>Bdellovibrionales</taxon>
        <taxon>Pseudobdellovibrionaceae</taxon>
        <taxon>Bdellovibrio</taxon>
    </lineage>
</organism>
<feature type="chain" id="PRO_5046800155" evidence="1">
    <location>
        <begin position="20"/>
        <end position="160"/>
    </location>
</feature>
<dbReference type="Proteomes" id="UP000830116">
    <property type="component" value="Chromosome"/>
</dbReference>
<proteinExistence type="predicted"/>
<dbReference type="InterPro" id="IPR036761">
    <property type="entry name" value="TTHA0802/YceI-like_sf"/>
</dbReference>
<dbReference type="SUPFAM" id="SSF101874">
    <property type="entry name" value="YceI-like"/>
    <property type="match status" value="1"/>
</dbReference>
<dbReference type="SMART" id="SM00867">
    <property type="entry name" value="YceI"/>
    <property type="match status" value="1"/>
</dbReference>
<evidence type="ECO:0000256" key="1">
    <source>
        <dbReference type="SAM" id="SignalP"/>
    </source>
</evidence>
<feature type="domain" description="Lipid/polyisoprenoid-binding YceI-like" evidence="2">
    <location>
        <begin position="14"/>
        <end position="159"/>
    </location>
</feature>
<evidence type="ECO:0000313" key="3">
    <source>
        <dbReference type="EMBL" id="UOF01610.1"/>
    </source>
</evidence>
<sequence length="160" mass="16976">MKFFAALLLSMSFSYTALAQSVVVDVVLNPMGDFKAKTSDVKGEAVVNGDSVSASNIVVNLKGLKTGVELRDKHTQKHLGTDKFPDAVLVSATGKGGKGTGKIKIRGIEKDIAGVYKVDGKTLKAKFKLTLSDFGIEDINYMGVGVEDEVTLNVSVPVKP</sequence>
<reference evidence="3" key="1">
    <citation type="submission" date="2022-03" db="EMBL/GenBank/DDBJ databases">
        <title>Genome Identification and Characterization of new species Bdellovibrio reynosense LBG001 sp. nov. from a Mexico soil sample.</title>
        <authorList>
            <person name="Camilli A."/>
            <person name="Ajao Y."/>
            <person name="Guo X."/>
        </authorList>
    </citation>
    <scope>NUCLEOTIDE SEQUENCE</scope>
    <source>
        <strain evidence="3">LBG001</strain>
    </source>
</reference>
<dbReference type="RefSeq" id="WP_243538121.1">
    <property type="nucleotide sequence ID" value="NZ_CP093442.1"/>
</dbReference>
<keyword evidence="4" id="KW-1185">Reference proteome</keyword>
<dbReference type="InterPro" id="IPR007372">
    <property type="entry name" value="Lipid/polyisoprenoid-bd_YceI"/>
</dbReference>
<dbReference type="Gene3D" id="2.40.128.110">
    <property type="entry name" value="Lipid/polyisoprenoid-binding, YceI-like"/>
    <property type="match status" value="1"/>
</dbReference>
<evidence type="ECO:0000313" key="4">
    <source>
        <dbReference type="Proteomes" id="UP000830116"/>
    </source>
</evidence>
<protein>
    <submittedName>
        <fullName evidence="3">YceI family protein</fullName>
    </submittedName>
</protein>
<name>A0ABY4C9I5_9BACT</name>
<accession>A0ABY4C9I5</accession>
<keyword evidence="1" id="KW-0732">Signal</keyword>
<gene>
    <name evidence="3" type="ORF">MNR06_01415</name>
</gene>
<dbReference type="Pfam" id="PF04264">
    <property type="entry name" value="YceI"/>
    <property type="match status" value="1"/>
</dbReference>
<dbReference type="EMBL" id="CP093442">
    <property type="protein sequence ID" value="UOF01610.1"/>
    <property type="molecule type" value="Genomic_DNA"/>
</dbReference>